<feature type="domain" description="MARVEL" evidence="13">
    <location>
        <begin position="1"/>
        <end position="117"/>
    </location>
</feature>
<feature type="transmembrane region" description="Helical" evidence="12">
    <location>
        <begin position="56"/>
        <end position="79"/>
    </location>
</feature>
<feature type="non-terminal residue" evidence="14">
    <location>
        <position position="134"/>
    </location>
</feature>
<dbReference type="InterPro" id="IPR050578">
    <property type="entry name" value="MARVEL-CKLF_proteins"/>
</dbReference>
<evidence type="ECO:0000256" key="5">
    <source>
        <dbReference type="ARBA" id="ARBA00022989"/>
    </source>
</evidence>
<accession>A0ABS2Y5D3</accession>
<evidence type="ECO:0000256" key="3">
    <source>
        <dbReference type="ARBA" id="ARBA00022475"/>
    </source>
</evidence>
<comment type="similarity">
    <text evidence="7">Belongs to the MAL family.</text>
</comment>
<protein>
    <recommendedName>
        <fullName evidence="9">Plasmolipin</fullName>
    </recommendedName>
    <alternativeName>
        <fullName evidence="10">Plasma membrane proteolipid</fullName>
    </alternativeName>
</protein>
<reference evidence="14" key="1">
    <citation type="journal article" date="2021" name="Cell">
        <title>Tracing the genetic footprints of vertebrate landing in non-teleost ray-finned fishes.</title>
        <authorList>
            <person name="Bi X."/>
            <person name="Wang K."/>
            <person name="Yang L."/>
            <person name="Pan H."/>
            <person name="Jiang H."/>
            <person name="Wei Q."/>
            <person name="Fang M."/>
            <person name="Yu H."/>
            <person name="Zhu C."/>
            <person name="Cai Y."/>
            <person name="He Y."/>
            <person name="Gan X."/>
            <person name="Zeng H."/>
            <person name="Yu D."/>
            <person name="Zhu Y."/>
            <person name="Jiang H."/>
            <person name="Qiu Q."/>
            <person name="Yang H."/>
            <person name="Zhang Y.E."/>
            <person name="Wang W."/>
            <person name="Zhu M."/>
            <person name="He S."/>
            <person name="Zhang G."/>
        </authorList>
    </citation>
    <scope>NUCLEOTIDE SEQUENCE</scope>
    <source>
        <strain evidence="14">Pddl_001</strain>
    </source>
</reference>
<keyword evidence="5 12" id="KW-1133">Transmembrane helix</keyword>
<comment type="subcellular location">
    <subcellularLocation>
        <location evidence="1">Apical cell membrane</location>
        <topology evidence="1">Multi-pass membrane protein</topology>
    </subcellularLocation>
    <subcellularLocation>
        <location evidence="8">Myelin membrane</location>
        <topology evidence="8">Multi-pass membrane protein</topology>
    </subcellularLocation>
</comment>
<dbReference type="PROSITE" id="PS51225">
    <property type="entry name" value="MARVEL"/>
    <property type="match status" value="1"/>
</dbReference>
<evidence type="ECO:0000256" key="7">
    <source>
        <dbReference type="ARBA" id="ARBA00034721"/>
    </source>
</evidence>
<keyword evidence="6 11" id="KW-0472">Membrane</keyword>
<evidence type="ECO:0000256" key="8">
    <source>
        <dbReference type="ARBA" id="ARBA00049979"/>
    </source>
</evidence>
<evidence type="ECO:0000313" key="15">
    <source>
        <dbReference type="Proteomes" id="UP001166093"/>
    </source>
</evidence>
<evidence type="ECO:0000259" key="13">
    <source>
        <dbReference type="PROSITE" id="PS51225"/>
    </source>
</evidence>
<keyword evidence="15" id="KW-1185">Reference proteome</keyword>
<dbReference type="InterPro" id="IPR013295">
    <property type="entry name" value="MAL"/>
</dbReference>
<feature type="non-terminal residue" evidence="14">
    <location>
        <position position="1"/>
    </location>
</feature>
<evidence type="ECO:0000256" key="11">
    <source>
        <dbReference type="PROSITE-ProRule" id="PRU00581"/>
    </source>
</evidence>
<evidence type="ECO:0000256" key="6">
    <source>
        <dbReference type="ARBA" id="ARBA00023136"/>
    </source>
</evidence>
<evidence type="ECO:0000256" key="1">
    <source>
        <dbReference type="ARBA" id="ARBA00004424"/>
    </source>
</evidence>
<dbReference type="PANTHER" id="PTHR22776:SF9">
    <property type="entry name" value="PLASMOLIPIN"/>
    <property type="match status" value="1"/>
</dbReference>
<dbReference type="EMBL" id="JAAWVQ010112389">
    <property type="protein sequence ID" value="MBN3281889.1"/>
    <property type="molecule type" value="Genomic_DNA"/>
</dbReference>
<keyword evidence="4 11" id="KW-0812">Transmembrane</keyword>
<sequence length="134" mass="14410">VLGLLVWALIAGSTYINHAFGWVMFVSVTLWVITTCLFVVYFLGVPEKTQFVPWPIAMMIFNVNATVLYITAFITNAASVPINGAADYNNLAAAAFFACLVMIAYSASSFFSFMAFRGQGSNAATNQATGNLPA</sequence>
<evidence type="ECO:0000256" key="10">
    <source>
        <dbReference type="ARBA" id="ARBA00050050"/>
    </source>
</evidence>
<feature type="transmembrane region" description="Helical" evidence="12">
    <location>
        <begin position="20"/>
        <end position="44"/>
    </location>
</feature>
<comment type="caution">
    <text evidence="14">The sequence shown here is derived from an EMBL/GenBank/DDBJ whole genome shotgun (WGS) entry which is preliminary data.</text>
</comment>
<evidence type="ECO:0000256" key="4">
    <source>
        <dbReference type="ARBA" id="ARBA00022692"/>
    </source>
</evidence>
<feature type="transmembrane region" description="Helical" evidence="12">
    <location>
        <begin position="91"/>
        <end position="116"/>
    </location>
</feature>
<proteinExistence type="inferred from homology"/>
<dbReference type="Proteomes" id="UP001166093">
    <property type="component" value="Unassembled WGS sequence"/>
</dbReference>
<evidence type="ECO:0000256" key="9">
    <source>
        <dbReference type="ARBA" id="ARBA00050024"/>
    </source>
</evidence>
<evidence type="ECO:0000256" key="12">
    <source>
        <dbReference type="SAM" id="Phobius"/>
    </source>
</evidence>
<organism evidence="14 15">
    <name type="scientific">Polyodon spathula</name>
    <name type="common">North American paddlefish</name>
    <name type="synonym">Squalus spathula</name>
    <dbReference type="NCBI Taxonomy" id="7913"/>
    <lineage>
        <taxon>Eukaryota</taxon>
        <taxon>Metazoa</taxon>
        <taxon>Chordata</taxon>
        <taxon>Craniata</taxon>
        <taxon>Vertebrata</taxon>
        <taxon>Euteleostomi</taxon>
        <taxon>Actinopterygii</taxon>
        <taxon>Chondrostei</taxon>
        <taxon>Acipenseriformes</taxon>
        <taxon>Polyodontidae</taxon>
        <taxon>Polyodon</taxon>
    </lineage>
</organism>
<evidence type="ECO:0000256" key="2">
    <source>
        <dbReference type="ARBA" id="ARBA00011815"/>
    </source>
</evidence>
<dbReference type="InterPro" id="IPR008253">
    <property type="entry name" value="Marvel"/>
</dbReference>
<evidence type="ECO:0000313" key="14">
    <source>
        <dbReference type="EMBL" id="MBN3281889.1"/>
    </source>
</evidence>
<dbReference type="PRINTS" id="PR01884">
    <property type="entry name" value="MALPROTEIN"/>
</dbReference>
<dbReference type="PANTHER" id="PTHR22776">
    <property type="entry name" value="MARVEL-CONTAINING POTENTIAL LIPID RAFT-ASSOCIATED PROTEIN"/>
    <property type="match status" value="1"/>
</dbReference>
<dbReference type="Pfam" id="PF01284">
    <property type="entry name" value="MARVEL"/>
    <property type="match status" value="1"/>
</dbReference>
<name>A0ABS2Y5D3_POLSP</name>
<keyword evidence="3" id="KW-1003">Cell membrane</keyword>
<gene>
    <name evidence="14" type="primary">Pllp</name>
    <name evidence="14" type="ORF">GTO93_0004264</name>
</gene>
<comment type="subunit">
    <text evidence="2">Forms oligomers.</text>
</comment>